<dbReference type="EMBL" id="QGNZ01000002">
    <property type="protein sequence ID" value="PWS27543.1"/>
    <property type="molecule type" value="Genomic_DNA"/>
</dbReference>
<evidence type="ECO:0000313" key="2">
    <source>
        <dbReference type="Proteomes" id="UP000245379"/>
    </source>
</evidence>
<dbReference type="OrthoDB" id="770573at2"/>
<keyword evidence="2" id="KW-1185">Reference proteome</keyword>
<dbReference type="RefSeq" id="WP_109925251.1">
    <property type="nucleotide sequence ID" value="NZ_QGNZ01000002.1"/>
</dbReference>
<accession>A0A317ENR6</accession>
<sequence>MKKVLLTLFVFVICFSSCKKKFCGVITAISTETSPVDGQPLYKLYLESGEVVPTKVKGNHQVGEAYCND</sequence>
<protein>
    <submittedName>
        <fullName evidence="1">Uncharacterized protein</fullName>
    </submittedName>
</protein>
<proteinExistence type="predicted"/>
<reference evidence="1 2" key="1">
    <citation type="submission" date="2018-05" db="EMBL/GenBank/DDBJ databases">
        <title>Pedobacter paludis sp. nov., isolated from wetland soil.</title>
        <authorList>
            <person name="Zhang Y."/>
            <person name="Wang G."/>
        </authorList>
    </citation>
    <scope>NUCLEOTIDE SEQUENCE [LARGE SCALE GENOMIC DNA]</scope>
    <source>
        <strain evidence="1 2">KCTC22721</strain>
    </source>
</reference>
<dbReference type="Proteomes" id="UP000245379">
    <property type="component" value="Unassembled WGS sequence"/>
</dbReference>
<evidence type="ECO:0000313" key="1">
    <source>
        <dbReference type="EMBL" id="PWS27543.1"/>
    </source>
</evidence>
<dbReference type="AlphaFoldDB" id="A0A317ENR6"/>
<name>A0A317ENR6_9SPHI</name>
<gene>
    <name evidence="1" type="ORF">DHW03_08090</name>
</gene>
<organism evidence="1 2">
    <name type="scientific">Pedobacter yonginense</name>
    <dbReference type="NCBI Taxonomy" id="651869"/>
    <lineage>
        <taxon>Bacteria</taxon>
        <taxon>Pseudomonadati</taxon>
        <taxon>Bacteroidota</taxon>
        <taxon>Sphingobacteriia</taxon>
        <taxon>Sphingobacteriales</taxon>
        <taxon>Sphingobacteriaceae</taxon>
        <taxon>Pedobacter</taxon>
    </lineage>
</organism>
<comment type="caution">
    <text evidence="1">The sequence shown here is derived from an EMBL/GenBank/DDBJ whole genome shotgun (WGS) entry which is preliminary data.</text>
</comment>